<name>A0A401T7G7_CHIPU</name>
<evidence type="ECO:0000256" key="1">
    <source>
        <dbReference type="SAM" id="MobiDB-lite"/>
    </source>
</evidence>
<gene>
    <name evidence="2" type="ORF">chiPu_0017104</name>
</gene>
<sequence length="80" mass="8298">MSHPNLGRRCAASFGRHRESTEPRGSVLRAAGGAVCAPSPREALCVLRAAGGASSLRGEDAPVAAVALSRDERSELRCLV</sequence>
<accession>A0A401T7G7</accession>
<protein>
    <submittedName>
        <fullName evidence="2">Uncharacterized protein</fullName>
    </submittedName>
</protein>
<dbReference type="AlphaFoldDB" id="A0A401T7G7"/>
<comment type="caution">
    <text evidence="2">The sequence shown here is derived from an EMBL/GenBank/DDBJ whole genome shotgun (WGS) entry which is preliminary data.</text>
</comment>
<dbReference type="EMBL" id="BEZZ01001214">
    <property type="protein sequence ID" value="GCC38589.1"/>
    <property type="molecule type" value="Genomic_DNA"/>
</dbReference>
<reference evidence="2 3" key="1">
    <citation type="journal article" date="2018" name="Nat. Ecol. Evol.">
        <title>Shark genomes provide insights into elasmobranch evolution and the origin of vertebrates.</title>
        <authorList>
            <person name="Hara Y"/>
            <person name="Yamaguchi K"/>
            <person name="Onimaru K"/>
            <person name="Kadota M"/>
            <person name="Koyanagi M"/>
            <person name="Keeley SD"/>
            <person name="Tatsumi K"/>
            <person name="Tanaka K"/>
            <person name="Motone F"/>
            <person name="Kageyama Y"/>
            <person name="Nozu R"/>
            <person name="Adachi N"/>
            <person name="Nishimura O"/>
            <person name="Nakagawa R"/>
            <person name="Tanegashima C"/>
            <person name="Kiyatake I"/>
            <person name="Matsumoto R"/>
            <person name="Murakumo K"/>
            <person name="Nishida K"/>
            <person name="Terakita A"/>
            <person name="Kuratani S"/>
            <person name="Sato K"/>
            <person name="Hyodo S Kuraku.S."/>
        </authorList>
    </citation>
    <scope>NUCLEOTIDE SEQUENCE [LARGE SCALE GENOMIC DNA]</scope>
</reference>
<proteinExistence type="predicted"/>
<keyword evidence="3" id="KW-1185">Reference proteome</keyword>
<evidence type="ECO:0000313" key="2">
    <source>
        <dbReference type="EMBL" id="GCC38589.1"/>
    </source>
</evidence>
<feature type="region of interest" description="Disordered" evidence="1">
    <location>
        <begin position="1"/>
        <end position="25"/>
    </location>
</feature>
<evidence type="ECO:0000313" key="3">
    <source>
        <dbReference type="Proteomes" id="UP000287033"/>
    </source>
</evidence>
<organism evidence="2 3">
    <name type="scientific">Chiloscyllium punctatum</name>
    <name type="common">Brownbanded bambooshark</name>
    <name type="synonym">Hemiscyllium punctatum</name>
    <dbReference type="NCBI Taxonomy" id="137246"/>
    <lineage>
        <taxon>Eukaryota</taxon>
        <taxon>Metazoa</taxon>
        <taxon>Chordata</taxon>
        <taxon>Craniata</taxon>
        <taxon>Vertebrata</taxon>
        <taxon>Chondrichthyes</taxon>
        <taxon>Elasmobranchii</taxon>
        <taxon>Galeomorphii</taxon>
        <taxon>Galeoidea</taxon>
        <taxon>Orectolobiformes</taxon>
        <taxon>Hemiscylliidae</taxon>
        <taxon>Chiloscyllium</taxon>
    </lineage>
</organism>
<dbReference type="Proteomes" id="UP000287033">
    <property type="component" value="Unassembled WGS sequence"/>
</dbReference>